<dbReference type="EMBL" id="GGFL01009362">
    <property type="protein sequence ID" value="MBW73540.1"/>
    <property type="molecule type" value="Transcribed_RNA"/>
</dbReference>
<accession>A0A2M4D7I7</accession>
<dbReference type="AlphaFoldDB" id="A0A2M4D7I7"/>
<organism evidence="1">
    <name type="scientific">Anopheles darlingi</name>
    <name type="common">Mosquito</name>
    <dbReference type="NCBI Taxonomy" id="43151"/>
    <lineage>
        <taxon>Eukaryota</taxon>
        <taxon>Metazoa</taxon>
        <taxon>Ecdysozoa</taxon>
        <taxon>Arthropoda</taxon>
        <taxon>Hexapoda</taxon>
        <taxon>Insecta</taxon>
        <taxon>Pterygota</taxon>
        <taxon>Neoptera</taxon>
        <taxon>Endopterygota</taxon>
        <taxon>Diptera</taxon>
        <taxon>Nematocera</taxon>
        <taxon>Culicoidea</taxon>
        <taxon>Culicidae</taxon>
        <taxon>Anophelinae</taxon>
        <taxon>Anopheles</taxon>
    </lineage>
</organism>
<evidence type="ECO:0000313" key="1">
    <source>
        <dbReference type="EMBL" id="MBW73540.1"/>
    </source>
</evidence>
<reference evidence="1" key="1">
    <citation type="submission" date="2018-01" db="EMBL/GenBank/DDBJ databases">
        <title>An insight into the sialome of Amazonian anophelines.</title>
        <authorList>
            <person name="Ribeiro J.M."/>
            <person name="Scarpassa V."/>
            <person name="Calvo E."/>
        </authorList>
    </citation>
    <scope>NUCLEOTIDE SEQUENCE</scope>
</reference>
<proteinExistence type="predicted"/>
<sequence>MGEMSWLELGVFTSLVVFSRTVTASLELLRSSGELSDALNNRSSTTSFVSRKISLSRCSRSQRACDSSSFNRRI</sequence>
<name>A0A2M4D7I7_ANODA</name>
<protein>
    <submittedName>
        <fullName evidence="1">Putative secreted protein</fullName>
    </submittedName>
</protein>